<feature type="region of interest" description="Disordered" evidence="1">
    <location>
        <begin position="1"/>
        <end position="111"/>
    </location>
</feature>
<accession>W1PSE2</accession>
<feature type="compositionally biased region" description="Polar residues" evidence="1">
    <location>
        <begin position="8"/>
        <end position="17"/>
    </location>
</feature>
<reference evidence="3" key="1">
    <citation type="journal article" date="2013" name="Science">
        <title>The Amborella genome and the evolution of flowering plants.</title>
        <authorList>
            <consortium name="Amborella Genome Project"/>
        </authorList>
    </citation>
    <scope>NUCLEOTIDE SEQUENCE [LARGE SCALE GENOMIC DNA]</scope>
</reference>
<evidence type="ECO:0000256" key="1">
    <source>
        <dbReference type="SAM" id="MobiDB-lite"/>
    </source>
</evidence>
<proteinExistence type="predicted"/>
<sequence length="111" mass="12448">MIGKANKVSLSPVSSLPQKGIRKPKEDNNNRKHGRRSQLDMPDITPTKEDAKKSKKRKDNGNIGMVAQSSEANASQNNQKPKIMKKVNAYQNSKKAKTKTQDSGEKKTRWD</sequence>
<protein>
    <submittedName>
        <fullName evidence="2">Uncharacterized protein</fullName>
    </submittedName>
</protein>
<feature type="compositionally biased region" description="Polar residues" evidence="1">
    <location>
        <begin position="67"/>
        <end position="80"/>
    </location>
</feature>
<dbReference type="Gramene" id="ERN12947">
    <property type="protein sequence ID" value="ERN12947"/>
    <property type="gene ID" value="AMTR_s00050p00225930"/>
</dbReference>
<dbReference type="HOGENOM" id="CLU_2161801_0_0_1"/>
<gene>
    <name evidence="2" type="ORF">AMTR_s00050p00225930</name>
</gene>
<feature type="compositionally biased region" description="Basic and acidic residues" evidence="1">
    <location>
        <begin position="99"/>
        <end position="111"/>
    </location>
</feature>
<evidence type="ECO:0000313" key="2">
    <source>
        <dbReference type="EMBL" id="ERN12947.1"/>
    </source>
</evidence>
<name>W1PSE2_AMBTC</name>
<keyword evidence="3" id="KW-1185">Reference proteome</keyword>
<organism evidence="2 3">
    <name type="scientific">Amborella trichopoda</name>
    <dbReference type="NCBI Taxonomy" id="13333"/>
    <lineage>
        <taxon>Eukaryota</taxon>
        <taxon>Viridiplantae</taxon>
        <taxon>Streptophyta</taxon>
        <taxon>Embryophyta</taxon>
        <taxon>Tracheophyta</taxon>
        <taxon>Spermatophyta</taxon>
        <taxon>Magnoliopsida</taxon>
        <taxon>Amborellales</taxon>
        <taxon>Amborellaceae</taxon>
        <taxon>Amborella</taxon>
    </lineage>
</organism>
<dbReference type="EMBL" id="KI392596">
    <property type="protein sequence ID" value="ERN12947.1"/>
    <property type="molecule type" value="Genomic_DNA"/>
</dbReference>
<dbReference type="AlphaFoldDB" id="W1PSE2"/>
<evidence type="ECO:0000313" key="3">
    <source>
        <dbReference type="Proteomes" id="UP000017836"/>
    </source>
</evidence>
<dbReference type="Proteomes" id="UP000017836">
    <property type="component" value="Unassembled WGS sequence"/>
</dbReference>